<dbReference type="InterPro" id="IPR014001">
    <property type="entry name" value="Helicase_ATP-bd"/>
</dbReference>
<dbReference type="PROSITE" id="PS51194">
    <property type="entry name" value="HELICASE_CTER"/>
    <property type="match status" value="1"/>
</dbReference>
<evidence type="ECO:0000256" key="3">
    <source>
        <dbReference type="ARBA" id="ARBA00022806"/>
    </source>
</evidence>
<keyword evidence="3 11" id="KW-0347">Helicase</keyword>
<dbReference type="GO" id="GO:0003676">
    <property type="term" value="F:nucleic acid binding"/>
    <property type="evidence" value="ECO:0007669"/>
    <property type="project" value="InterPro"/>
</dbReference>
<evidence type="ECO:0000313" key="11">
    <source>
        <dbReference type="EMBL" id="TYS47728.1"/>
    </source>
</evidence>
<dbReference type="InterPro" id="IPR014014">
    <property type="entry name" value="RNA_helicase_DEAD_Q_motif"/>
</dbReference>
<evidence type="ECO:0000259" key="10">
    <source>
        <dbReference type="PROSITE" id="PS51195"/>
    </source>
</evidence>
<dbReference type="Proteomes" id="UP000322139">
    <property type="component" value="Unassembled WGS sequence"/>
</dbReference>
<dbReference type="GO" id="GO:0005524">
    <property type="term" value="F:ATP binding"/>
    <property type="evidence" value="ECO:0007669"/>
    <property type="project" value="UniProtKB-KW"/>
</dbReference>
<keyword evidence="2" id="KW-0378">Hydrolase</keyword>
<feature type="short sequence motif" description="Q motif" evidence="6">
    <location>
        <begin position="22"/>
        <end position="50"/>
    </location>
</feature>
<feature type="region of interest" description="Disordered" evidence="7">
    <location>
        <begin position="386"/>
        <end position="543"/>
    </location>
</feature>
<dbReference type="CDD" id="cd18787">
    <property type="entry name" value="SF2_C_DEAD"/>
    <property type="match status" value="1"/>
</dbReference>
<dbReference type="EMBL" id="VTER01000006">
    <property type="protein sequence ID" value="TYS47728.1"/>
    <property type="molecule type" value="Genomic_DNA"/>
</dbReference>
<keyword evidence="1" id="KW-0547">Nucleotide-binding</keyword>
<dbReference type="PANTHER" id="PTHR47959:SF1">
    <property type="entry name" value="ATP-DEPENDENT RNA HELICASE DBPA"/>
    <property type="match status" value="1"/>
</dbReference>
<feature type="compositionally biased region" description="Basic and acidic residues" evidence="7">
    <location>
        <begin position="509"/>
        <end position="528"/>
    </location>
</feature>
<dbReference type="SUPFAM" id="SSF52540">
    <property type="entry name" value="P-loop containing nucleoside triphosphate hydrolases"/>
    <property type="match status" value="1"/>
</dbReference>
<dbReference type="SMART" id="SM00490">
    <property type="entry name" value="HELICc"/>
    <property type="match status" value="1"/>
</dbReference>
<proteinExistence type="inferred from homology"/>
<dbReference type="SMART" id="SM00487">
    <property type="entry name" value="DEXDc"/>
    <property type="match status" value="1"/>
</dbReference>
<evidence type="ECO:0000256" key="7">
    <source>
        <dbReference type="SAM" id="MobiDB-lite"/>
    </source>
</evidence>
<feature type="domain" description="DEAD-box RNA helicase Q" evidence="10">
    <location>
        <begin position="22"/>
        <end position="50"/>
    </location>
</feature>
<dbReference type="AlphaFoldDB" id="A0A5D4RDD4"/>
<comment type="similarity">
    <text evidence="5">Belongs to the DEAD box helicase family.</text>
</comment>
<evidence type="ECO:0000256" key="4">
    <source>
        <dbReference type="ARBA" id="ARBA00022840"/>
    </source>
</evidence>
<evidence type="ECO:0000256" key="6">
    <source>
        <dbReference type="PROSITE-ProRule" id="PRU00552"/>
    </source>
</evidence>
<dbReference type="InterPro" id="IPR011545">
    <property type="entry name" value="DEAD/DEAH_box_helicase_dom"/>
</dbReference>
<evidence type="ECO:0000313" key="12">
    <source>
        <dbReference type="Proteomes" id="UP000322139"/>
    </source>
</evidence>
<accession>A0A5D4RDD4</accession>
<dbReference type="Gene3D" id="3.40.50.300">
    <property type="entry name" value="P-loop containing nucleotide triphosphate hydrolases"/>
    <property type="match status" value="2"/>
</dbReference>
<evidence type="ECO:0000259" key="9">
    <source>
        <dbReference type="PROSITE" id="PS51194"/>
    </source>
</evidence>
<evidence type="ECO:0000259" key="8">
    <source>
        <dbReference type="PROSITE" id="PS51192"/>
    </source>
</evidence>
<sequence>MLFNEAIADNRSIVQKKAGIRLNFKQLGISDPLIHKLAAQGIDEPTAVQEKAIPIVLEGRDIIAQAQTGTGKTLAFILPILEKIDPSNGSTQALIVTPTRELALQITSEVKKLIEGMPDLNVLAVYGGQDVEKQLHKLQKQTQIVVATPGRLLDHLRRGTVQLEEVSFLVLDEADQMLHIGFLNEMELIISQTPASRQTMLFSATMPDDIRKLSKKHLKEPESIRIEKTYVPEKAIEQLAIFTTDRAKQNALISRIREDRPFMAIIFCRTIRRATKLYDALKSQRFSCEELHGDLTQAKREKVMKKFRDAEIQFLIATDVAARGLDVEGVTHVYNYDIPQDSESYVHRIGRTGRAGKDGLAVTFYAEKDEAALKAIEQELNIRLPKEESAATANSTADGEKSSSGDKPKNRSDRDRRAGGAESRRRTGGRSEGRGSREVRSTRSGERRTRSNEARRADGESRSYSHDERRENGRRSGDRRSLSDGRKSSGGRSAERNPRPDGTHSSGGRSRDSQRSRRSDGTGSRREQGPASNGSRGPGRGRR</sequence>
<dbReference type="PROSITE" id="PS51192">
    <property type="entry name" value="HELICASE_ATP_BIND_1"/>
    <property type="match status" value="1"/>
</dbReference>
<evidence type="ECO:0000256" key="5">
    <source>
        <dbReference type="ARBA" id="ARBA00038437"/>
    </source>
</evidence>
<dbReference type="InterPro" id="IPR044742">
    <property type="entry name" value="DEAD/DEAH_RhlB"/>
</dbReference>
<dbReference type="PROSITE" id="PS51195">
    <property type="entry name" value="Q_MOTIF"/>
    <property type="match status" value="1"/>
</dbReference>
<feature type="compositionally biased region" description="Basic and acidic residues" evidence="7">
    <location>
        <begin position="398"/>
        <end position="502"/>
    </location>
</feature>
<feature type="domain" description="Helicase C-terminal" evidence="9">
    <location>
        <begin position="248"/>
        <end position="397"/>
    </location>
</feature>
<keyword evidence="4" id="KW-0067">ATP-binding</keyword>
<dbReference type="Pfam" id="PF00271">
    <property type="entry name" value="Helicase_C"/>
    <property type="match status" value="1"/>
</dbReference>
<organism evidence="11 12">
    <name type="scientific">Bacillus infantis</name>
    <dbReference type="NCBI Taxonomy" id="324767"/>
    <lineage>
        <taxon>Bacteria</taxon>
        <taxon>Bacillati</taxon>
        <taxon>Bacillota</taxon>
        <taxon>Bacilli</taxon>
        <taxon>Bacillales</taxon>
        <taxon>Bacillaceae</taxon>
        <taxon>Bacillus</taxon>
    </lineage>
</organism>
<dbReference type="Pfam" id="PF00270">
    <property type="entry name" value="DEAD"/>
    <property type="match status" value="1"/>
</dbReference>
<comment type="caution">
    <text evidence="11">The sequence shown here is derived from an EMBL/GenBank/DDBJ whole genome shotgun (WGS) entry which is preliminary data.</text>
</comment>
<name>A0A5D4RDD4_9BACI</name>
<dbReference type="GO" id="GO:0005829">
    <property type="term" value="C:cytosol"/>
    <property type="evidence" value="ECO:0007669"/>
    <property type="project" value="TreeGrafter"/>
</dbReference>
<dbReference type="InterPro" id="IPR050079">
    <property type="entry name" value="DEAD_box_RNA_helicase"/>
</dbReference>
<dbReference type="GO" id="GO:0003724">
    <property type="term" value="F:RNA helicase activity"/>
    <property type="evidence" value="ECO:0007669"/>
    <property type="project" value="InterPro"/>
</dbReference>
<dbReference type="PANTHER" id="PTHR47959">
    <property type="entry name" value="ATP-DEPENDENT RNA HELICASE RHLE-RELATED"/>
    <property type="match status" value="1"/>
</dbReference>
<dbReference type="CDD" id="cd00268">
    <property type="entry name" value="DEADc"/>
    <property type="match status" value="1"/>
</dbReference>
<feature type="domain" description="Helicase ATP-binding" evidence="8">
    <location>
        <begin position="53"/>
        <end position="224"/>
    </location>
</feature>
<dbReference type="InterPro" id="IPR027417">
    <property type="entry name" value="P-loop_NTPase"/>
</dbReference>
<dbReference type="InterPro" id="IPR001650">
    <property type="entry name" value="Helicase_C-like"/>
</dbReference>
<dbReference type="GO" id="GO:0016787">
    <property type="term" value="F:hydrolase activity"/>
    <property type="evidence" value="ECO:0007669"/>
    <property type="project" value="UniProtKB-KW"/>
</dbReference>
<evidence type="ECO:0000256" key="2">
    <source>
        <dbReference type="ARBA" id="ARBA00022801"/>
    </source>
</evidence>
<gene>
    <name evidence="11" type="ORF">FZD51_12370</name>
</gene>
<evidence type="ECO:0000256" key="1">
    <source>
        <dbReference type="ARBA" id="ARBA00022741"/>
    </source>
</evidence>
<reference evidence="11 12" key="1">
    <citation type="submission" date="2019-08" db="EMBL/GenBank/DDBJ databases">
        <title>Bacillus genomes from the desert of Cuatro Cienegas, Coahuila.</title>
        <authorList>
            <person name="Olmedo-Alvarez G."/>
        </authorList>
    </citation>
    <scope>NUCLEOTIDE SEQUENCE [LARGE SCALE GENOMIC DNA]</scope>
    <source>
        <strain evidence="11 12">CH446_14T</strain>
    </source>
</reference>
<protein>
    <submittedName>
        <fullName evidence="11">DEAD/DEAH box helicase</fullName>
    </submittedName>
</protein>